<feature type="transmembrane region" description="Helical" evidence="1">
    <location>
        <begin position="413"/>
        <end position="431"/>
    </location>
</feature>
<reference evidence="2" key="1">
    <citation type="journal article" date="2020" name="Stud. Mycol.">
        <title>101 Dothideomycetes genomes: a test case for predicting lifestyles and emergence of pathogens.</title>
        <authorList>
            <person name="Haridas S."/>
            <person name="Albert R."/>
            <person name="Binder M."/>
            <person name="Bloem J."/>
            <person name="Labutti K."/>
            <person name="Salamov A."/>
            <person name="Andreopoulos B."/>
            <person name="Baker S."/>
            <person name="Barry K."/>
            <person name="Bills G."/>
            <person name="Bluhm B."/>
            <person name="Cannon C."/>
            <person name="Castanera R."/>
            <person name="Culley D."/>
            <person name="Daum C."/>
            <person name="Ezra D."/>
            <person name="Gonzalez J."/>
            <person name="Henrissat B."/>
            <person name="Kuo A."/>
            <person name="Liang C."/>
            <person name="Lipzen A."/>
            <person name="Lutzoni F."/>
            <person name="Magnuson J."/>
            <person name="Mondo S."/>
            <person name="Nolan M."/>
            <person name="Ohm R."/>
            <person name="Pangilinan J."/>
            <person name="Park H.-J."/>
            <person name="Ramirez L."/>
            <person name="Alfaro M."/>
            <person name="Sun H."/>
            <person name="Tritt A."/>
            <person name="Yoshinaga Y."/>
            <person name="Zwiers L.-H."/>
            <person name="Turgeon B."/>
            <person name="Goodwin S."/>
            <person name="Spatafora J."/>
            <person name="Crous P."/>
            <person name="Grigoriev I."/>
        </authorList>
    </citation>
    <scope>NUCLEOTIDE SEQUENCE</scope>
    <source>
        <strain evidence="2">CBS 690.94</strain>
    </source>
</reference>
<evidence type="ECO:0000313" key="3">
    <source>
        <dbReference type="Proteomes" id="UP000799764"/>
    </source>
</evidence>
<dbReference type="OrthoDB" id="3745855at2759"/>
<protein>
    <submittedName>
        <fullName evidence="2">Uncharacterized protein</fullName>
    </submittedName>
</protein>
<proteinExistence type="predicted"/>
<organism evidence="2 3">
    <name type="scientific">Karstenula rhodostoma CBS 690.94</name>
    <dbReference type="NCBI Taxonomy" id="1392251"/>
    <lineage>
        <taxon>Eukaryota</taxon>
        <taxon>Fungi</taxon>
        <taxon>Dikarya</taxon>
        <taxon>Ascomycota</taxon>
        <taxon>Pezizomycotina</taxon>
        <taxon>Dothideomycetes</taxon>
        <taxon>Pleosporomycetidae</taxon>
        <taxon>Pleosporales</taxon>
        <taxon>Massarineae</taxon>
        <taxon>Didymosphaeriaceae</taxon>
        <taxon>Karstenula</taxon>
    </lineage>
</organism>
<sequence>MQILLIPASSPTALALARVLAAEGHVVHAADAERIWGTAPARYSRAYRRFYGLTGKWSAAELWKAIGDNIDLIIPFGPLPGHFIEGLKARAANIVGETLTHDDSEFQDFVHDNIVNASAEDPSIIKVPASFTVHSRACIAEILSNRESTFSLQPLPCYDTDDEDTLVDVEHAITPSASRYIEPAAPIVLSCSTLDDRTVEAIKRLSMSHTKPYRLIEVAEGGAFYSAHAFTHAGQVRTFVVTNTSATDRDFAIVGTGEPLYDLLYQFTKRLAEVLDGWQSVVANHLSLTFHVQDKITYEDFVRKITVVSCHNDPHASLILLAAVPELRSRLALAYTASTLRERDCAPVQFPTNGNVARAMYSAPLAIYGLTRILFEFRPWRRRWWAALARMAMMCLVWAMNFKEEMWETNDPGPALCFWVVMLVNSLIKIFGQVTGIKWATTRVASLHSKTLASYQIALVAFTLMLDIYRRWVAVLLYPWSRTTQR</sequence>
<keyword evidence="1" id="KW-0472">Membrane</keyword>
<accession>A0A9P4U8J5</accession>
<dbReference type="Proteomes" id="UP000799764">
    <property type="component" value="Unassembled WGS sequence"/>
</dbReference>
<dbReference type="EMBL" id="MU001506">
    <property type="protein sequence ID" value="KAF2440946.1"/>
    <property type="molecule type" value="Genomic_DNA"/>
</dbReference>
<name>A0A9P4U8J5_9PLEO</name>
<keyword evidence="3" id="KW-1185">Reference proteome</keyword>
<keyword evidence="1" id="KW-1133">Transmembrane helix</keyword>
<feature type="transmembrane region" description="Helical" evidence="1">
    <location>
        <begin position="384"/>
        <end position="401"/>
    </location>
</feature>
<feature type="transmembrane region" description="Helical" evidence="1">
    <location>
        <begin position="452"/>
        <end position="472"/>
    </location>
</feature>
<gene>
    <name evidence="2" type="ORF">P171DRAFT_85966</name>
</gene>
<comment type="caution">
    <text evidence="2">The sequence shown here is derived from an EMBL/GenBank/DDBJ whole genome shotgun (WGS) entry which is preliminary data.</text>
</comment>
<keyword evidence="1" id="KW-0812">Transmembrane</keyword>
<evidence type="ECO:0000256" key="1">
    <source>
        <dbReference type="SAM" id="Phobius"/>
    </source>
</evidence>
<evidence type="ECO:0000313" key="2">
    <source>
        <dbReference type="EMBL" id="KAF2440946.1"/>
    </source>
</evidence>
<dbReference type="AlphaFoldDB" id="A0A9P4U8J5"/>